<evidence type="ECO:0000259" key="5">
    <source>
        <dbReference type="PROSITE" id="PS50089"/>
    </source>
</evidence>
<dbReference type="GO" id="GO:0008270">
    <property type="term" value="F:zinc ion binding"/>
    <property type="evidence" value="ECO:0007669"/>
    <property type="project" value="UniProtKB-KW"/>
</dbReference>
<evidence type="ECO:0000256" key="2">
    <source>
        <dbReference type="ARBA" id="ARBA00022771"/>
    </source>
</evidence>
<dbReference type="Pfam" id="PF00160">
    <property type="entry name" value="Pro_isomerase"/>
    <property type="match status" value="1"/>
</dbReference>
<dbReference type="Gene3D" id="2.40.100.10">
    <property type="entry name" value="Cyclophilin-like"/>
    <property type="match status" value="1"/>
</dbReference>
<protein>
    <recommendedName>
        <fullName evidence="5">RING-type domain-containing protein</fullName>
    </recommendedName>
</protein>
<feature type="domain" description="RING-type" evidence="5">
    <location>
        <begin position="9"/>
        <end position="52"/>
    </location>
</feature>
<dbReference type="AlphaFoldDB" id="A0AAW0W313"/>
<keyword evidence="3" id="KW-0862">Zinc</keyword>
<dbReference type="PROSITE" id="PS00518">
    <property type="entry name" value="ZF_RING_1"/>
    <property type="match status" value="1"/>
</dbReference>
<dbReference type="InterPro" id="IPR029000">
    <property type="entry name" value="Cyclophilin-like_dom_sf"/>
</dbReference>
<dbReference type="GO" id="GO:0061630">
    <property type="term" value="F:ubiquitin protein ligase activity"/>
    <property type="evidence" value="ECO:0007669"/>
    <property type="project" value="TreeGrafter"/>
</dbReference>
<keyword evidence="2 4" id="KW-0863">Zinc-finger</keyword>
<evidence type="ECO:0000313" key="7">
    <source>
        <dbReference type="Proteomes" id="UP001445076"/>
    </source>
</evidence>
<dbReference type="Gene3D" id="3.30.40.10">
    <property type="entry name" value="Zinc/RING finger domain, C3HC4 (zinc finger)"/>
    <property type="match status" value="1"/>
</dbReference>
<dbReference type="InterPro" id="IPR002130">
    <property type="entry name" value="Cyclophilin-type_PPIase_dom"/>
</dbReference>
<dbReference type="GO" id="GO:0003755">
    <property type="term" value="F:peptidyl-prolyl cis-trans isomerase activity"/>
    <property type="evidence" value="ECO:0007669"/>
    <property type="project" value="InterPro"/>
</dbReference>
<gene>
    <name evidence="6" type="ORF">OTU49_011783</name>
</gene>
<dbReference type="EMBL" id="JARKIK010000089">
    <property type="protein sequence ID" value="KAK8723555.1"/>
    <property type="molecule type" value="Genomic_DNA"/>
</dbReference>
<dbReference type="InterPro" id="IPR001841">
    <property type="entry name" value="Znf_RING"/>
</dbReference>
<dbReference type="SUPFAM" id="SSF57850">
    <property type="entry name" value="RING/U-box"/>
    <property type="match status" value="1"/>
</dbReference>
<organism evidence="6 7">
    <name type="scientific">Cherax quadricarinatus</name>
    <name type="common">Australian red claw crayfish</name>
    <dbReference type="NCBI Taxonomy" id="27406"/>
    <lineage>
        <taxon>Eukaryota</taxon>
        <taxon>Metazoa</taxon>
        <taxon>Ecdysozoa</taxon>
        <taxon>Arthropoda</taxon>
        <taxon>Crustacea</taxon>
        <taxon>Multicrustacea</taxon>
        <taxon>Malacostraca</taxon>
        <taxon>Eumalacostraca</taxon>
        <taxon>Eucarida</taxon>
        <taxon>Decapoda</taxon>
        <taxon>Pleocyemata</taxon>
        <taxon>Astacidea</taxon>
        <taxon>Parastacoidea</taxon>
        <taxon>Parastacidae</taxon>
        <taxon>Cherax</taxon>
    </lineage>
</organism>
<accession>A0AAW0W313</accession>
<dbReference type="Proteomes" id="UP001445076">
    <property type="component" value="Unassembled WGS sequence"/>
</dbReference>
<dbReference type="SUPFAM" id="SSF50891">
    <property type="entry name" value="Cyclophilin-like"/>
    <property type="match status" value="1"/>
</dbReference>
<dbReference type="GO" id="GO:0016567">
    <property type="term" value="P:protein ubiquitination"/>
    <property type="evidence" value="ECO:0007669"/>
    <property type="project" value="TreeGrafter"/>
</dbReference>
<dbReference type="InterPro" id="IPR018957">
    <property type="entry name" value="Znf_C3HC4_RING-type"/>
</dbReference>
<dbReference type="PROSITE" id="PS50089">
    <property type="entry name" value="ZF_RING_2"/>
    <property type="match status" value="1"/>
</dbReference>
<evidence type="ECO:0000256" key="1">
    <source>
        <dbReference type="ARBA" id="ARBA00022723"/>
    </source>
</evidence>
<dbReference type="Pfam" id="PF00097">
    <property type="entry name" value="zf-C3HC4"/>
    <property type="match status" value="1"/>
</dbReference>
<keyword evidence="7" id="KW-1185">Reference proteome</keyword>
<evidence type="ECO:0000313" key="6">
    <source>
        <dbReference type="EMBL" id="KAK8723555.1"/>
    </source>
</evidence>
<dbReference type="SMART" id="SM00184">
    <property type="entry name" value="RING"/>
    <property type="match status" value="1"/>
</dbReference>
<name>A0AAW0W313_CHEQU</name>
<reference evidence="6 7" key="1">
    <citation type="journal article" date="2024" name="BMC Genomics">
        <title>Genome assembly of redclaw crayfish (Cherax quadricarinatus) provides insights into its immune adaptation and hypoxia tolerance.</title>
        <authorList>
            <person name="Liu Z."/>
            <person name="Zheng J."/>
            <person name="Li H."/>
            <person name="Fang K."/>
            <person name="Wang S."/>
            <person name="He J."/>
            <person name="Zhou D."/>
            <person name="Weng S."/>
            <person name="Chi M."/>
            <person name="Gu Z."/>
            <person name="He J."/>
            <person name="Li F."/>
            <person name="Wang M."/>
        </authorList>
    </citation>
    <scope>NUCLEOTIDE SEQUENCE [LARGE SCALE GENOMIC DNA]</scope>
    <source>
        <strain evidence="6">ZL_2023a</strain>
    </source>
</reference>
<dbReference type="InterPro" id="IPR013083">
    <property type="entry name" value="Znf_RING/FYVE/PHD"/>
</dbReference>
<evidence type="ECO:0000256" key="4">
    <source>
        <dbReference type="PROSITE-ProRule" id="PRU00175"/>
    </source>
</evidence>
<proteinExistence type="predicted"/>
<sequence length="531" mass="58948">MDNDKPEECKVCFNNYDEELRRPRTLLCGHTFCSQCIEDTIKNAQLTCPSCRAEHSATDATQFPISYAMEAVIKKLRSIQVASVGTVSAKCGQDRTRDIRKKLQSLAQEHKSSISNLISECEEALSQLSKYQGQVRDWKIQHHQLQDRLYDLLEQNKAAVELLEQEDTSVLTMTTEGEAGKKQLQTMLETLNTVNTAQEVFTTIDEADHYNVEVEDWMKKCQELFPDVNTVYTSVKVQETIKKALDTITTETGATAATVLQGDSTTTIMEKVKIIIGESPPETLTIDHLRGMSESIKRLVEAGLVFGVQQDQDDLRYSRITLQDGQLYLHVLQHQPLPTHAHTIQVSEVLEALDHSSTLVFLDLAWPGSLARHRSLARAGSLAGSNRLHIQLSGNTTLGRQFVLLCTGQHSGSSYLNTKLLEVENKGRPAECVYGGDYQYNNGKGGAPLLSHQDDQQYQKSVSAGAVGSPWSPGSHRSAQFYISTRDLTGSRHWCRVFGKVVKGLDVVRAAVNHSDITEVTVVDCGVVLTL</sequence>
<dbReference type="PANTHER" id="PTHR22791:SF34">
    <property type="entry name" value="RING-TYPE DOMAIN-CONTAINING PROTEIN"/>
    <property type="match status" value="1"/>
</dbReference>
<keyword evidence="1" id="KW-0479">Metal-binding</keyword>
<dbReference type="PANTHER" id="PTHR22791">
    <property type="entry name" value="RING-TYPE DOMAIN-CONTAINING PROTEIN"/>
    <property type="match status" value="1"/>
</dbReference>
<dbReference type="InterPro" id="IPR051435">
    <property type="entry name" value="RING_finger_E3_ubiq-ligases"/>
</dbReference>
<evidence type="ECO:0000256" key="3">
    <source>
        <dbReference type="ARBA" id="ARBA00022833"/>
    </source>
</evidence>
<comment type="caution">
    <text evidence="6">The sequence shown here is derived from an EMBL/GenBank/DDBJ whole genome shotgun (WGS) entry which is preliminary data.</text>
</comment>
<dbReference type="InterPro" id="IPR017907">
    <property type="entry name" value="Znf_RING_CS"/>
</dbReference>